<dbReference type="KEGG" id="stsi:A4E84_23240"/>
<proteinExistence type="predicted"/>
<dbReference type="InterPro" id="IPR036390">
    <property type="entry name" value="WH_DNA-bd_sf"/>
</dbReference>
<dbReference type="Gene3D" id="1.10.10.10">
    <property type="entry name" value="Winged helix-like DNA-binding domain superfamily/Winged helix DNA-binding domain"/>
    <property type="match status" value="1"/>
</dbReference>
<keyword evidence="7" id="KW-1185">Reference proteome</keyword>
<organism evidence="6 7">
    <name type="scientific">Streptomyces qaidamensis</name>
    <dbReference type="NCBI Taxonomy" id="1783515"/>
    <lineage>
        <taxon>Bacteria</taxon>
        <taxon>Bacillati</taxon>
        <taxon>Actinomycetota</taxon>
        <taxon>Actinomycetes</taxon>
        <taxon>Kitasatosporales</taxon>
        <taxon>Streptomycetaceae</taxon>
        <taxon>Streptomyces</taxon>
        <taxon>Streptomyces aurantiacus group</taxon>
    </lineage>
</organism>
<dbReference type="InterPro" id="IPR051534">
    <property type="entry name" value="CBASS_pafABC_assoc_protein"/>
</dbReference>
<name>A0A143C418_9ACTN</name>
<dbReference type="PIRSF" id="PIRSF016838">
    <property type="entry name" value="PafC"/>
    <property type="match status" value="1"/>
</dbReference>
<evidence type="ECO:0000313" key="7">
    <source>
        <dbReference type="Proteomes" id="UP000076096"/>
    </source>
</evidence>
<dbReference type="SMART" id="SM00420">
    <property type="entry name" value="HTH_DEOR"/>
    <property type="match status" value="1"/>
</dbReference>
<feature type="region of interest" description="Disordered" evidence="4">
    <location>
        <begin position="318"/>
        <end position="349"/>
    </location>
</feature>
<dbReference type="RefSeq" id="WP_062928437.1">
    <property type="nucleotide sequence ID" value="NZ_CP015098.1"/>
</dbReference>
<dbReference type="PANTHER" id="PTHR34580">
    <property type="match status" value="1"/>
</dbReference>
<accession>A0A143C418</accession>
<evidence type="ECO:0000256" key="3">
    <source>
        <dbReference type="ARBA" id="ARBA00023163"/>
    </source>
</evidence>
<dbReference type="PANTHER" id="PTHR34580:SF3">
    <property type="entry name" value="PROTEIN PAFB"/>
    <property type="match status" value="1"/>
</dbReference>
<keyword evidence="3" id="KW-0804">Transcription</keyword>
<dbReference type="InterPro" id="IPR013196">
    <property type="entry name" value="HTH_11"/>
</dbReference>
<dbReference type="InterPro" id="IPR026881">
    <property type="entry name" value="WYL_dom"/>
</dbReference>
<dbReference type="EMBL" id="CP015098">
    <property type="protein sequence ID" value="AMW12152.1"/>
    <property type="molecule type" value="Genomic_DNA"/>
</dbReference>
<dbReference type="GO" id="GO:0003700">
    <property type="term" value="F:DNA-binding transcription factor activity"/>
    <property type="evidence" value="ECO:0007669"/>
    <property type="project" value="InterPro"/>
</dbReference>
<dbReference type="InterPro" id="IPR036388">
    <property type="entry name" value="WH-like_DNA-bd_sf"/>
</dbReference>
<reference evidence="7" key="1">
    <citation type="submission" date="2016-04" db="EMBL/GenBank/DDBJ databases">
        <authorList>
            <person name="Zhang B."/>
        </authorList>
    </citation>
    <scope>NUCLEOTIDE SEQUENCE [LARGE SCALE GENOMIC DNA]</scope>
    <source>
        <strain evidence="7">S10</strain>
    </source>
</reference>
<dbReference type="GO" id="GO:0003677">
    <property type="term" value="F:DNA binding"/>
    <property type="evidence" value="ECO:0007669"/>
    <property type="project" value="UniProtKB-KW"/>
</dbReference>
<dbReference type="InterPro" id="IPR001034">
    <property type="entry name" value="DeoR_HTH"/>
</dbReference>
<dbReference type="PROSITE" id="PS51000">
    <property type="entry name" value="HTH_DEOR_2"/>
    <property type="match status" value="1"/>
</dbReference>
<evidence type="ECO:0000256" key="4">
    <source>
        <dbReference type="SAM" id="MobiDB-lite"/>
    </source>
</evidence>
<dbReference type="Pfam" id="PF13280">
    <property type="entry name" value="WYL"/>
    <property type="match status" value="1"/>
</dbReference>
<evidence type="ECO:0000313" key="6">
    <source>
        <dbReference type="EMBL" id="AMW12152.1"/>
    </source>
</evidence>
<dbReference type="InterPro" id="IPR028349">
    <property type="entry name" value="PafC-like"/>
</dbReference>
<evidence type="ECO:0000256" key="2">
    <source>
        <dbReference type="ARBA" id="ARBA00023125"/>
    </source>
</evidence>
<dbReference type="Pfam" id="PF08279">
    <property type="entry name" value="HTH_11"/>
    <property type="match status" value="1"/>
</dbReference>
<dbReference type="CDD" id="cd00090">
    <property type="entry name" value="HTH_ARSR"/>
    <property type="match status" value="1"/>
</dbReference>
<feature type="domain" description="HTH deoR-type" evidence="5">
    <location>
        <begin position="2"/>
        <end position="57"/>
    </location>
</feature>
<dbReference type="Proteomes" id="UP000076096">
    <property type="component" value="Chromosome"/>
</dbReference>
<dbReference type="InterPro" id="IPR011991">
    <property type="entry name" value="ArsR-like_HTH"/>
</dbReference>
<dbReference type="AlphaFoldDB" id="A0A143C418"/>
<evidence type="ECO:0000259" key="5">
    <source>
        <dbReference type="PROSITE" id="PS51000"/>
    </source>
</evidence>
<keyword evidence="2" id="KW-0238">DNA-binding</keyword>
<dbReference type="SUPFAM" id="SSF46785">
    <property type="entry name" value="Winged helix' DNA-binding domain"/>
    <property type="match status" value="1"/>
</dbReference>
<dbReference type="STRING" id="1783515.A4E84_23240"/>
<dbReference type="PROSITE" id="PS52050">
    <property type="entry name" value="WYL"/>
    <property type="match status" value="1"/>
</dbReference>
<evidence type="ECO:0000256" key="1">
    <source>
        <dbReference type="ARBA" id="ARBA00023015"/>
    </source>
</evidence>
<sequence length="349" mass="38996">MIANRTLELLSLLQTKKEWTGEGLAQRLGVSPRTVRRDINRLRELGYPVTATKGPSGYYRLSRGARLPPLIVDDEQALAIALSLQTAPASVTGMGDATKRALNSIKELLPPHLAHRLATFSIEHIENAWELAPPQIDPALLAQLSTAAQQRDLVRFSYRSINHDSMEDSEVLAEPHRLVVWSGRWYLVAYDQQRCSWHAYRLDRIRSLAPTAWRFGEREVPDEDITRFVQSQPDRGDTPDTWPCWGTVLMECPATLVAKWAPGAASFEAIDDRITRIQMGAWSWSALLGFLITFSCRFTVEGPPELVEAARRVMGRIDVDIPGPTDAPRGQRQPPLDRGRVKSGDTSAG</sequence>
<protein>
    <recommendedName>
        <fullName evidence="5">HTH deoR-type domain-containing protein</fullName>
    </recommendedName>
</protein>
<gene>
    <name evidence="6" type="ORF">A4E84_23240</name>
</gene>
<dbReference type="InterPro" id="IPR018356">
    <property type="entry name" value="Tscrpt_reg_HTH_DeoR_CS"/>
</dbReference>
<keyword evidence="1" id="KW-0805">Transcription regulation</keyword>
<dbReference type="PROSITE" id="PS00894">
    <property type="entry name" value="HTH_DEOR_1"/>
    <property type="match status" value="1"/>
</dbReference>